<dbReference type="InterPro" id="IPR036020">
    <property type="entry name" value="WW_dom_sf"/>
</dbReference>
<accession>A0A418B032</accession>
<dbReference type="InterPro" id="IPR002110">
    <property type="entry name" value="Ankyrin_rpt"/>
</dbReference>
<dbReference type="Gene3D" id="1.25.40.20">
    <property type="entry name" value="Ankyrin repeat-containing domain"/>
    <property type="match status" value="1"/>
</dbReference>
<protein>
    <recommendedName>
        <fullName evidence="5">WW domain-containing protein</fullName>
    </recommendedName>
</protein>
<name>A0A418B032_9STRA</name>
<feature type="region of interest" description="Disordered" evidence="4">
    <location>
        <begin position="284"/>
        <end position="319"/>
    </location>
</feature>
<dbReference type="Proteomes" id="UP000285060">
    <property type="component" value="Unassembled WGS sequence"/>
</dbReference>
<dbReference type="PROSITE" id="PS01159">
    <property type="entry name" value="WW_DOMAIN_1"/>
    <property type="match status" value="1"/>
</dbReference>
<dbReference type="PROSITE" id="PS50088">
    <property type="entry name" value="ANK_REPEAT"/>
    <property type="match status" value="1"/>
</dbReference>
<comment type="caution">
    <text evidence="6">The sequence shown here is derived from an EMBL/GenBank/DDBJ whole genome shotgun (WGS) entry which is preliminary data.</text>
</comment>
<evidence type="ECO:0000256" key="2">
    <source>
        <dbReference type="ARBA" id="ARBA00023043"/>
    </source>
</evidence>
<evidence type="ECO:0000256" key="4">
    <source>
        <dbReference type="SAM" id="MobiDB-lite"/>
    </source>
</evidence>
<dbReference type="SUPFAM" id="SSF48403">
    <property type="entry name" value="Ankyrin repeat"/>
    <property type="match status" value="1"/>
</dbReference>
<gene>
    <name evidence="6" type="ORF">DYB32_003608</name>
</gene>
<dbReference type="InterPro" id="IPR036770">
    <property type="entry name" value="Ankyrin_rpt-contain_sf"/>
</dbReference>
<feature type="repeat" description="ANK" evidence="3">
    <location>
        <begin position="176"/>
        <end position="208"/>
    </location>
</feature>
<keyword evidence="2 3" id="KW-0040">ANK repeat</keyword>
<dbReference type="PROSITE" id="PS50020">
    <property type="entry name" value="WW_DOMAIN_2"/>
    <property type="match status" value="1"/>
</dbReference>
<sequence length="319" mass="34435">MASPHPPQSHDDVASDWMVCRTDAGDTYYYNIQRQESQWSTPRSLQPLDRPPPLQASIEYEPDCLHVAVSNGDFARVQELLAAGVAVDRLDDDGRTPLWYALEHLDIAVVLLNQSHSKEYIVAQDIFGTTLLHAVTRQRNIEMLTLLLLQVESADEGSSGRIYACDRVDVDARDSHQQTALHVAATFGFRKCVDMLLAHGASPAVLDENSQTPIMLATLGGHVGCVQLLQVALAALLKQTEVAVQAMPVQESTRVHQLQEQVAAMTRALEASAYSLHSIHQPDVGVGNAAGQPTAPGGSRAMSPKHVGGTSPLSTSGLP</sequence>
<reference evidence="6 7" key="1">
    <citation type="submission" date="2018-08" db="EMBL/GenBank/DDBJ databases">
        <title>Aphanomyces genome sequencing and annotation.</title>
        <authorList>
            <person name="Minardi D."/>
            <person name="Oidtmann B."/>
            <person name="Van Der Giezen M."/>
            <person name="Studholme D.J."/>
        </authorList>
    </citation>
    <scope>NUCLEOTIDE SEQUENCE [LARGE SCALE GENOMIC DNA]</scope>
    <source>
        <strain evidence="6 7">NJM0002</strain>
    </source>
</reference>
<dbReference type="PANTHER" id="PTHR24161:SF124">
    <property type="entry name" value="TRANSIENT RECEPTOR POTENTIAL CHANNEL PYREXIA"/>
    <property type="match status" value="1"/>
</dbReference>
<evidence type="ECO:0000256" key="1">
    <source>
        <dbReference type="ARBA" id="ARBA00022737"/>
    </source>
</evidence>
<dbReference type="Gene3D" id="2.20.70.10">
    <property type="match status" value="1"/>
</dbReference>
<dbReference type="VEuPathDB" id="FungiDB:H310_01115"/>
<feature type="domain" description="WW" evidence="5">
    <location>
        <begin position="11"/>
        <end position="44"/>
    </location>
</feature>
<dbReference type="SMART" id="SM00248">
    <property type="entry name" value="ANK"/>
    <property type="match status" value="5"/>
</dbReference>
<dbReference type="CDD" id="cd00201">
    <property type="entry name" value="WW"/>
    <property type="match status" value="1"/>
</dbReference>
<dbReference type="SUPFAM" id="SSF51045">
    <property type="entry name" value="WW domain"/>
    <property type="match status" value="1"/>
</dbReference>
<evidence type="ECO:0000313" key="7">
    <source>
        <dbReference type="Proteomes" id="UP000285060"/>
    </source>
</evidence>
<evidence type="ECO:0000313" key="6">
    <source>
        <dbReference type="EMBL" id="RHY31316.1"/>
    </source>
</evidence>
<dbReference type="AlphaFoldDB" id="A0A418B032"/>
<keyword evidence="7" id="KW-1185">Reference proteome</keyword>
<dbReference type="SMART" id="SM00456">
    <property type="entry name" value="WW"/>
    <property type="match status" value="1"/>
</dbReference>
<dbReference type="PROSITE" id="PS50297">
    <property type="entry name" value="ANK_REP_REGION"/>
    <property type="match status" value="1"/>
</dbReference>
<evidence type="ECO:0000259" key="5">
    <source>
        <dbReference type="PROSITE" id="PS50020"/>
    </source>
</evidence>
<proteinExistence type="predicted"/>
<dbReference type="PANTHER" id="PTHR24161">
    <property type="entry name" value="ANK_REP_REGION DOMAIN-CONTAINING PROTEIN-RELATED"/>
    <property type="match status" value="1"/>
</dbReference>
<dbReference type="InterPro" id="IPR001202">
    <property type="entry name" value="WW_dom"/>
</dbReference>
<dbReference type="EMBL" id="QUSY01000225">
    <property type="protein sequence ID" value="RHY31316.1"/>
    <property type="molecule type" value="Genomic_DNA"/>
</dbReference>
<dbReference type="Pfam" id="PF12796">
    <property type="entry name" value="Ank_2"/>
    <property type="match status" value="2"/>
</dbReference>
<keyword evidence="1" id="KW-0677">Repeat</keyword>
<organism evidence="6 7">
    <name type="scientific">Aphanomyces invadans</name>
    <dbReference type="NCBI Taxonomy" id="157072"/>
    <lineage>
        <taxon>Eukaryota</taxon>
        <taxon>Sar</taxon>
        <taxon>Stramenopiles</taxon>
        <taxon>Oomycota</taxon>
        <taxon>Saprolegniomycetes</taxon>
        <taxon>Saprolegniales</taxon>
        <taxon>Verrucalvaceae</taxon>
        <taxon>Aphanomyces</taxon>
    </lineage>
</organism>
<evidence type="ECO:0000256" key="3">
    <source>
        <dbReference type="PROSITE-ProRule" id="PRU00023"/>
    </source>
</evidence>